<proteinExistence type="predicted"/>
<gene>
    <name evidence="1" type="ORF">D3875_01250</name>
</gene>
<sequence length="397" mass="44751">MIQPVNTLFPENRTAQELEAFRQAVPANAVLTVFKNFAPGLDKQIPHSDSDESLAVVFRFPGLPDAIAGSIRGMQSYHNWLYYRIEADGRKGGYHYSRYQPATFVEDYVEVLEEALGRKIKVEYSDTVLENLQWAVTPTQEQHGRYHIFGGLHDSVKAVVFDLDNTLADTRQLEPFRRNQDRQGLETALCSTQPYVHEDLRRVLRETSDVVPIAIVTVSPRWYAERLLNTLFPDIEWNAIVTYGDVDRPKPFPDGLRLAAEKLNVNPEDVLVVGDSRDDVEAAYHAGMQVALATWHVTDPEAIRFIPDAVMEAPEGVLVYLTSPTLCLPYLEAWLTDEDWEALDYLDPYPAFTDVPGQPALPVSVLGRYFPNYDQTLDLHSKLGLGQFCVGVVKPSA</sequence>
<dbReference type="NCBIfam" id="TIGR01509">
    <property type="entry name" value="HAD-SF-IA-v3"/>
    <property type="match status" value="1"/>
</dbReference>
<dbReference type="GO" id="GO:0008967">
    <property type="term" value="F:phosphoglycolate phosphatase activity"/>
    <property type="evidence" value="ECO:0007669"/>
    <property type="project" value="TreeGrafter"/>
</dbReference>
<dbReference type="InterPro" id="IPR023214">
    <property type="entry name" value="HAD_sf"/>
</dbReference>
<organism evidence="1 2">
    <name type="scientific">Deinococcus cavernae</name>
    <dbReference type="NCBI Taxonomy" id="2320857"/>
    <lineage>
        <taxon>Bacteria</taxon>
        <taxon>Thermotogati</taxon>
        <taxon>Deinococcota</taxon>
        <taxon>Deinococci</taxon>
        <taxon>Deinococcales</taxon>
        <taxon>Deinococcaceae</taxon>
        <taxon>Deinococcus</taxon>
    </lineage>
</organism>
<dbReference type="CDD" id="cd07505">
    <property type="entry name" value="HAD_BPGM-like"/>
    <property type="match status" value="1"/>
</dbReference>
<name>A0A418VHY0_9DEIO</name>
<dbReference type="PANTHER" id="PTHR43434">
    <property type="entry name" value="PHOSPHOGLYCOLATE PHOSPHATASE"/>
    <property type="match status" value="1"/>
</dbReference>
<reference evidence="1 2" key="1">
    <citation type="submission" date="2018-09" db="EMBL/GenBank/DDBJ databases">
        <authorList>
            <person name="Zhu H."/>
        </authorList>
    </citation>
    <scope>NUCLEOTIDE SEQUENCE [LARGE SCALE GENOMIC DNA]</scope>
    <source>
        <strain evidence="1 2">K2S05-167</strain>
    </source>
</reference>
<dbReference type="InterPro" id="IPR041492">
    <property type="entry name" value="HAD_2"/>
</dbReference>
<dbReference type="Proteomes" id="UP000286287">
    <property type="component" value="Unassembled WGS sequence"/>
</dbReference>
<protein>
    <submittedName>
        <fullName evidence="1">HAD family hydrolase</fullName>
    </submittedName>
</protein>
<comment type="caution">
    <text evidence="1">The sequence shown here is derived from an EMBL/GenBank/DDBJ whole genome shotgun (WGS) entry which is preliminary data.</text>
</comment>
<dbReference type="Gene3D" id="3.40.50.1000">
    <property type="entry name" value="HAD superfamily/HAD-like"/>
    <property type="match status" value="1"/>
</dbReference>
<dbReference type="EMBL" id="QYUJ01000004">
    <property type="protein sequence ID" value="RJF75702.1"/>
    <property type="molecule type" value="Genomic_DNA"/>
</dbReference>
<dbReference type="InterPro" id="IPR050155">
    <property type="entry name" value="HAD-like_hydrolase_sf"/>
</dbReference>
<dbReference type="GO" id="GO:0006281">
    <property type="term" value="P:DNA repair"/>
    <property type="evidence" value="ECO:0007669"/>
    <property type="project" value="TreeGrafter"/>
</dbReference>
<dbReference type="InterPro" id="IPR036412">
    <property type="entry name" value="HAD-like_sf"/>
</dbReference>
<keyword evidence="2" id="KW-1185">Reference proteome</keyword>
<keyword evidence="1" id="KW-0378">Hydrolase</keyword>
<dbReference type="PANTHER" id="PTHR43434:SF1">
    <property type="entry name" value="PHOSPHOGLYCOLATE PHOSPHATASE"/>
    <property type="match status" value="1"/>
</dbReference>
<dbReference type="Pfam" id="PF13419">
    <property type="entry name" value="HAD_2"/>
    <property type="match status" value="1"/>
</dbReference>
<dbReference type="SUPFAM" id="SSF56784">
    <property type="entry name" value="HAD-like"/>
    <property type="match status" value="1"/>
</dbReference>
<evidence type="ECO:0000313" key="2">
    <source>
        <dbReference type="Proteomes" id="UP000286287"/>
    </source>
</evidence>
<dbReference type="RefSeq" id="WP_119760331.1">
    <property type="nucleotide sequence ID" value="NZ_QYUJ01000004.1"/>
</dbReference>
<dbReference type="AlphaFoldDB" id="A0A418VHY0"/>
<dbReference type="OrthoDB" id="9807630at2"/>
<dbReference type="InterPro" id="IPR006439">
    <property type="entry name" value="HAD-SF_hydro_IA"/>
</dbReference>
<dbReference type="NCBIfam" id="TIGR01549">
    <property type="entry name" value="HAD-SF-IA-v1"/>
    <property type="match status" value="1"/>
</dbReference>
<accession>A0A418VHY0</accession>
<evidence type="ECO:0000313" key="1">
    <source>
        <dbReference type="EMBL" id="RJF75702.1"/>
    </source>
</evidence>